<dbReference type="Proteomes" id="UP000299102">
    <property type="component" value="Unassembled WGS sequence"/>
</dbReference>
<keyword evidence="2" id="KW-1185">Reference proteome</keyword>
<protein>
    <submittedName>
        <fullName evidence="1">Uncharacterized protein</fullName>
    </submittedName>
</protein>
<name>A0A4C1ZZ59_EUMVA</name>
<dbReference type="AlphaFoldDB" id="A0A4C1ZZ59"/>
<gene>
    <name evidence="1" type="ORF">EVAR_57823_1</name>
</gene>
<reference evidence="1 2" key="1">
    <citation type="journal article" date="2019" name="Commun. Biol.">
        <title>The bagworm genome reveals a unique fibroin gene that provides high tensile strength.</title>
        <authorList>
            <person name="Kono N."/>
            <person name="Nakamura H."/>
            <person name="Ohtoshi R."/>
            <person name="Tomita M."/>
            <person name="Numata K."/>
            <person name="Arakawa K."/>
        </authorList>
    </citation>
    <scope>NUCLEOTIDE SEQUENCE [LARGE SCALE GENOMIC DNA]</scope>
</reference>
<comment type="caution">
    <text evidence="1">The sequence shown here is derived from an EMBL/GenBank/DDBJ whole genome shotgun (WGS) entry which is preliminary data.</text>
</comment>
<evidence type="ECO:0000313" key="1">
    <source>
        <dbReference type="EMBL" id="GBP92772.1"/>
    </source>
</evidence>
<dbReference type="EMBL" id="BGZK01002308">
    <property type="protein sequence ID" value="GBP92772.1"/>
    <property type="molecule type" value="Genomic_DNA"/>
</dbReference>
<evidence type="ECO:0000313" key="2">
    <source>
        <dbReference type="Proteomes" id="UP000299102"/>
    </source>
</evidence>
<proteinExistence type="predicted"/>
<organism evidence="1 2">
    <name type="scientific">Eumeta variegata</name>
    <name type="common">Bagworm moth</name>
    <name type="synonym">Eumeta japonica</name>
    <dbReference type="NCBI Taxonomy" id="151549"/>
    <lineage>
        <taxon>Eukaryota</taxon>
        <taxon>Metazoa</taxon>
        <taxon>Ecdysozoa</taxon>
        <taxon>Arthropoda</taxon>
        <taxon>Hexapoda</taxon>
        <taxon>Insecta</taxon>
        <taxon>Pterygota</taxon>
        <taxon>Neoptera</taxon>
        <taxon>Endopterygota</taxon>
        <taxon>Lepidoptera</taxon>
        <taxon>Glossata</taxon>
        <taxon>Ditrysia</taxon>
        <taxon>Tineoidea</taxon>
        <taxon>Psychidae</taxon>
        <taxon>Oiketicinae</taxon>
        <taxon>Eumeta</taxon>
    </lineage>
</organism>
<sequence length="245" mass="27838">MLIEGLLIIRSDRDSLEEWVESPAQLQITLYERRSRPGAAPANYLRGSRRQTWRVDHKRDRAIEVFFPRHRRARHKGLGRSHRTLAINSQSTPGPHRAGTEDCKVFISLGRSGTTGGAGRSHRRRHDSVRNALLDDRSFGTRELIGKFTRPIYVYGQSRSDEKLRSRMRYETETLRQHCARGCQKSKSFLVFKESYACHFNKAKSDGRSVTAKDAISHGGDLRAGPAKGVLPSKHDLHEVISRPS</sequence>
<accession>A0A4C1ZZ59</accession>